<sequence length="128" mass="13113">MTGRPPAPTLPDSADMQAIEGELEGIVLAVADAQVALAGGGVIDLAGLDDRIAAICAALETRPPEAARALLPRLLALVEDLNGLSAACDKVRADTSIELERVATRNRASLAYGRKPEPPPPLGGPTGE</sequence>
<keyword evidence="3" id="KW-1185">Reference proteome</keyword>
<name>A0ABX7B3B0_9PROT</name>
<evidence type="ECO:0008006" key="4">
    <source>
        <dbReference type="Google" id="ProtNLM"/>
    </source>
</evidence>
<reference evidence="2" key="1">
    <citation type="submission" date="2021-02" db="EMBL/GenBank/DDBJ databases">
        <title>Skermanella TT6 skin isolate.</title>
        <authorList>
            <person name="Lee K."/>
            <person name="Ganzorig M."/>
        </authorList>
    </citation>
    <scope>NUCLEOTIDE SEQUENCE</scope>
    <source>
        <strain evidence="2">TT6</strain>
    </source>
</reference>
<proteinExistence type="predicted"/>
<evidence type="ECO:0000313" key="3">
    <source>
        <dbReference type="Proteomes" id="UP000595197"/>
    </source>
</evidence>
<feature type="region of interest" description="Disordered" evidence="1">
    <location>
        <begin position="108"/>
        <end position="128"/>
    </location>
</feature>
<feature type="compositionally biased region" description="Pro residues" evidence="1">
    <location>
        <begin position="118"/>
        <end position="128"/>
    </location>
</feature>
<evidence type="ECO:0000256" key="1">
    <source>
        <dbReference type="SAM" id="MobiDB-lite"/>
    </source>
</evidence>
<accession>A0ABX7B3B0</accession>
<dbReference type="Proteomes" id="UP000595197">
    <property type="component" value="Chromosome"/>
</dbReference>
<protein>
    <recommendedName>
        <fullName evidence="4">Flagellar protein FliT</fullName>
    </recommendedName>
</protein>
<gene>
    <name evidence="2" type="ORF">IGS68_22780</name>
</gene>
<dbReference type="RefSeq" id="WP_201074208.1">
    <property type="nucleotide sequence ID" value="NZ_CP067420.1"/>
</dbReference>
<dbReference type="EMBL" id="CP067420">
    <property type="protein sequence ID" value="QQP88809.1"/>
    <property type="molecule type" value="Genomic_DNA"/>
</dbReference>
<organism evidence="2 3">
    <name type="scientific">Skermanella cutis</name>
    <dbReference type="NCBI Taxonomy" id="2775420"/>
    <lineage>
        <taxon>Bacteria</taxon>
        <taxon>Pseudomonadati</taxon>
        <taxon>Pseudomonadota</taxon>
        <taxon>Alphaproteobacteria</taxon>
        <taxon>Rhodospirillales</taxon>
        <taxon>Azospirillaceae</taxon>
        <taxon>Skermanella</taxon>
    </lineage>
</organism>
<evidence type="ECO:0000313" key="2">
    <source>
        <dbReference type="EMBL" id="QQP88809.1"/>
    </source>
</evidence>